<keyword evidence="2" id="KW-1185">Reference proteome</keyword>
<dbReference type="Proteomes" id="UP001570071">
    <property type="component" value="Unassembled WGS sequence"/>
</dbReference>
<comment type="caution">
    <text evidence="1">The sequence shown here is derived from an EMBL/GenBank/DDBJ whole genome shotgun (WGS) entry which is preliminary data.</text>
</comment>
<reference evidence="1 2" key="1">
    <citation type="journal article" date="2024" name="ISME J.">
        <title>Tailless and filamentous prophages are predominant in marine Vibrio.</title>
        <authorList>
            <person name="Steensen K."/>
            <person name="Seneca J."/>
            <person name="Bartlau N."/>
            <person name="Yu X.A."/>
            <person name="Hussain F.A."/>
            <person name="Polz M.F."/>
        </authorList>
    </citation>
    <scope>NUCLEOTIDE SEQUENCE [LARGE SCALE GENOMIC DNA]</scope>
    <source>
        <strain evidence="1 2">10N.239.312.F12</strain>
    </source>
</reference>
<name>A0ABV4MSJ9_9VIBR</name>
<dbReference type="RefSeq" id="WP_372122228.1">
    <property type="nucleotide sequence ID" value="NZ_JBFSSG010000003.1"/>
</dbReference>
<gene>
    <name evidence="1" type="ORF">AB6D66_03410</name>
</gene>
<dbReference type="EMBL" id="JBFSSG010000003">
    <property type="protein sequence ID" value="MEZ8720101.1"/>
    <property type="molecule type" value="Genomic_DNA"/>
</dbReference>
<evidence type="ECO:0000313" key="1">
    <source>
        <dbReference type="EMBL" id="MEZ8720101.1"/>
    </source>
</evidence>
<accession>A0ABV4MSJ9</accession>
<protein>
    <submittedName>
        <fullName evidence="1">Uncharacterized protein</fullName>
    </submittedName>
</protein>
<sequence length="627" mass="71728">MPRGFIESSRRCDVMFRSKYPYFQTRLFQITEHDFALFLTNPVDDFAALADEFHSKIRFITVPVKLVQKLPEQYQAEISVIQDYELSKDFAGLPLTLVEIAQHVEAKHSDIVLTEISDSFRPSKVFVQLAGNVRPKRIQSVQETIERFGGFYDVEVVDGGSVKELSALKSSQSDHPLEVDVFTLTPSSHYKGLGCGFLERDEQLWFSKVDYIYSGKFVKNDLFFIDRSKTSCIVNFSKFENVNLRNHLLLYDVVYIVLPLLGGMNDFFNTQKITRDELVGLVAKGRIIILNMQPEQRLDYGYLNEIYQESPEGVVSRRALSALLAMDLVEINKSYIFSDPELERLGQGLISEISSLNKIHPKVLSDFLFWPKAALRSSIDTLNFSGPMRIASFGINKPIVNSFPEDNRREVMEFEFGINSDQIHIANALDATYFPFFINNNKYTDQPFAQIMGGALNFYKRLDPNLMFDVFNIDKYRNQSNLSLDLISIFEVNDFNSISDFEAEVSSSVVRGGLNSLFFELTKLNELERKELIEVYNKHVEHELGIKRQQSHALDLTENAVGLFVPFLGTAKRYSKSIFKSFKDKYPTIQAASEYLEDKCSPENQLENSVSLLTKVNRVAKLKPNFG</sequence>
<proteinExistence type="predicted"/>
<evidence type="ECO:0000313" key="2">
    <source>
        <dbReference type="Proteomes" id="UP001570071"/>
    </source>
</evidence>
<organism evidence="1 2">
    <name type="scientific">Vibrio pomeroyi</name>
    <dbReference type="NCBI Taxonomy" id="198832"/>
    <lineage>
        <taxon>Bacteria</taxon>
        <taxon>Pseudomonadati</taxon>
        <taxon>Pseudomonadota</taxon>
        <taxon>Gammaproteobacteria</taxon>
        <taxon>Vibrionales</taxon>
        <taxon>Vibrionaceae</taxon>
        <taxon>Vibrio</taxon>
    </lineage>
</organism>